<protein>
    <submittedName>
        <fullName evidence="7">Diphosphomevalonate decarboxylase-like protein</fullName>
    </submittedName>
</protein>
<dbReference type="GO" id="GO:0016020">
    <property type="term" value="C:membrane"/>
    <property type="evidence" value="ECO:0007669"/>
    <property type="project" value="UniProtKB-SubCell"/>
</dbReference>
<keyword evidence="8" id="KW-1185">Reference proteome</keyword>
<dbReference type="Pfam" id="PF04884">
    <property type="entry name" value="UVB_sens_prot"/>
    <property type="match status" value="1"/>
</dbReference>
<accession>A0AAD5WPS1</accession>
<dbReference type="AlphaFoldDB" id="A0AAD5WPS1"/>
<sequence>MAADREKAVPLFDGDFVDLDEGNNVSKRFCLLDGQLVQVNEQSTTRHHARRVLDAFLPAGFPHTVTDDYLMYQLFDSLQAFSSSIASLFASRAVLQGLGVGDADSNATGALFVTIVQETFSRLACIMFAYRFGQKIEPECKRYRFLADIFNDTALCLDLLAPMFPLWPKVLTMTTSSVLRALCGIAAGASKATLSAHFAKNGNLAELNAKEASQETVVSLMGMLAGTILVHYVHGGTAVWVWMVLLVSMHLAMNYRAVCAVEMDTLNRQRAVLLYRNYCEGGKRPQSVSTPKEIAKKEGILWDDSHVGLSPGTLGNPIFASGIGEFTWRGGDGALQALLLSRPSGDTHQFRVATDRGTGSPVILLEEGLDGFGVAEAFFLCLYTNKEKKDDVYMVTRPQMNDFKKGLVDAGWKFDTVALLTGSTAKLGVRYRDKKVLGLG</sequence>
<proteinExistence type="inferred from homology"/>
<keyword evidence="4" id="KW-1133">Transmembrane helix</keyword>
<evidence type="ECO:0000256" key="3">
    <source>
        <dbReference type="ARBA" id="ARBA00022692"/>
    </source>
</evidence>
<keyword evidence="3" id="KW-0812">Transmembrane</keyword>
<dbReference type="EMBL" id="JAKWBI020000380">
    <property type="protein sequence ID" value="KAJ2895717.1"/>
    <property type="molecule type" value="Genomic_DNA"/>
</dbReference>
<comment type="caution">
    <text evidence="7">The sequence shown here is derived from an EMBL/GenBank/DDBJ whole genome shotgun (WGS) entry which is preliminary data.</text>
</comment>
<evidence type="ECO:0000256" key="5">
    <source>
        <dbReference type="ARBA" id="ARBA00023136"/>
    </source>
</evidence>
<dbReference type="PANTHER" id="PTHR12770:SF31">
    <property type="entry name" value="RUS FAMILY MEMBER 1"/>
    <property type="match status" value="1"/>
</dbReference>
<evidence type="ECO:0000313" key="7">
    <source>
        <dbReference type="EMBL" id="KAJ2895717.1"/>
    </source>
</evidence>
<comment type="similarity">
    <text evidence="2">Belongs to the RUS1 family.</text>
</comment>
<dbReference type="InterPro" id="IPR054549">
    <property type="entry name" value="UVB_sens_RUS_dom"/>
</dbReference>
<comment type="subcellular location">
    <subcellularLocation>
        <location evidence="1">Membrane</location>
    </subcellularLocation>
</comment>
<evidence type="ECO:0000256" key="2">
    <source>
        <dbReference type="ARBA" id="ARBA00007558"/>
    </source>
</evidence>
<dbReference type="InterPro" id="IPR006968">
    <property type="entry name" value="RUS_fam"/>
</dbReference>
<feature type="domain" description="Protein root UVB sensitive/RUS" evidence="6">
    <location>
        <begin position="44"/>
        <end position="280"/>
    </location>
</feature>
<evidence type="ECO:0000313" key="8">
    <source>
        <dbReference type="Proteomes" id="UP001201980"/>
    </source>
</evidence>
<reference evidence="7" key="1">
    <citation type="submission" date="2022-07" db="EMBL/GenBank/DDBJ databases">
        <title>Draft genome sequence of Zalerion maritima ATCC 34329, a (micro)plastics degrading marine fungus.</title>
        <authorList>
            <person name="Paco A."/>
            <person name="Goncalves M.F.M."/>
            <person name="Rocha-Santos T.A.P."/>
            <person name="Alves A."/>
        </authorList>
    </citation>
    <scope>NUCLEOTIDE SEQUENCE</scope>
    <source>
        <strain evidence="7">ATCC 34329</strain>
    </source>
</reference>
<dbReference type="PANTHER" id="PTHR12770">
    <property type="entry name" value="RUS1 FAMILY PROTEIN C16ORF58"/>
    <property type="match status" value="1"/>
</dbReference>
<gene>
    <name evidence="7" type="ORF">MKZ38_006239</name>
</gene>
<evidence type="ECO:0000259" key="6">
    <source>
        <dbReference type="Pfam" id="PF04884"/>
    </source>
</evidence>
<organism evidence="7 8">
    <name type="scientific">Zalerion maritima</name>
    <dbReference type="NCBI Taxonomy" id="339359"/>
    <lineage>
        <taxon>Eukaryota</taxon>
        <taxon>Fungi</taxon>
        <taxon>Dikarya</taxon>
        <taxon>Ascomycota</taxon>
        <taxon>Pezizomycotina</taxon>
        <taxon>Sordariomycetes</taxon>
        <taxon>Lulworthiomycetidae</taxon>
        <taxon>Lulworthiales</taxon>
        <taxon>Lulworthiaceae</taxon>
        <taxon>Zalerion</taxon>
    </lineage>
</organism>
<dbReference type="Proteomes" id="UP001201980">
    <property type="component" value="Unassembled WGS sequence"/>
</dbReference>
<name>A0AAD5WPS1_9PEZI</name>
<evidence type="ECO:0000256" key="4">
    <source>
        <dbReference type="ARBA" id="ARBA00022989"/>
    </source>
</evidence>
<keyword evidence="5" id="KW-0472">Membrane</keyword>
<evidence type="ECO:0000256" key="1">
    <source>
        <dbReference type="ARBA" id="ARBA00004370"/>
    </source>
</evidence>